<dbReference type="PATRIC" id="fig|1423744.4.peg.747"/>
<dbReference type="PANTHER" id="PTHR30619:SF7">
    <property type="entry name" value="BETA-LACTAMASE DOMAIN PROTEIN"/>
    <property type="match status" value="1"/>
</dbReference>
<evidence type="ECO:0000256" key="6">
    <source>
        <dbReference type="SAM" id="Phobius"/>
    </source>
</evidence>
<gene>
    <name evidence="8" type="ORF">FC86_GL000727</name>
</gene>
<keyword evidence="2" id="KW-1003">Cell membrane</keyword>
<dbReference type="InterPro" id="IPR004477">
    <property type="entry name" value="ComEC_N"/>
</dbReference>
<feature type="transmembrane region" description="Helical" evidence="6">
    <location>
        <begin position="309"/>
        <end position="329"/>
    </location>
</feature>
<dbReference type="EMBL" id="AYZL01000020">
    <property type="protein sequence ID" value="KRN03621.1"/>
    <property type="molecule type" value="Genomic_DNA"/>
</dbReference>
<evidence type="ECO:0000313" key="8">
    <source>
        <dbReference type="EMBL" id="KRN03621.1"/>
    </source>
</evidence>
<dbReference type="PANTHER" id="PTHR30619">
    <property type="entry name" value="DNA INTERNALIZATION/COMPETENCE PROTEIN COMEC/REC2"/>
    <property type="match status" value="1"/>
</dbReference>
<evidence type="ECO:0000256" key="3">
    <source>
        <dbReference type="ARBA" id="ARBA00022692"/>
    </source>
</evidence>
<dbReference type="NCBIfam" id="TIGR00361">
    <property type="entry name" value="ComEC_Rec2"/>
    <property type="match status" value="1"/>
</dbReference>
<feature type="transmembrane region" description="Helical" evidence="6">
    <location>
        <begin position="12"/>
        <end position="28"/>
    </location>
</feature>
<dbReference type="InterPro" id="IPR052159">
    <property type="entry name" value="Competence_DNA_uptake"/>
</dbReference>
<dbReference type="Pfam" id="PF00753">
    <property type="entry name" value="Lactamase_B"/>
    <property type="match status" value="1"/>
</dbReference>
<dbReference type="Gene3D" id="3.60.15.10">
    <property type="entry name" value="Ribonuclease Z/Hydroxyacylglutathione hydrolase-like"/>
    <property type="match status" value="1"/>
</dbReference>
<proteinExistence type="predicted"/>
<dbReference type="NCBIfam" id="TIGR00360">
    <property type="entry name" value="ComEC_N-term"/>
    <property type="match status" value="1"/>
</dbReference>
<evidence type="ECO:0000259" key="7">
    <source>
        <dbReference type="SMART" id="SM00849"/>
    </source>
</evidence>
<organism evidence="8 9">
    <name type="scientific">Holzapfeliella floricola DSM 23037 = JCM 16512</name>
    <dbReference type="NCBI Taxonomy" id="1423744"/>
    <lineage>
        <taxon>Bacteria</taxon>
        <taxon>Bacillati</taxon>
        <taxon>Bacillota</taxon>
        <taxon>Bacilli</taxon>
        <taxon>Lactobacillales</taxon>
        <taxon>Lactobacillaceae</taxon>
        <taxon>Holzapfeliella</taxon>
    </lineage>
</organism>
<evidence type="ECO:0000256" key="2">
    <source>
        <dbReference type="ARBA" id="ARBA00022475"/>
    </source>
</evidence>
<keyword evidence="3 6" id="KW-0812">Transmembrane</keyword>
<dbReference type="Proteomes" id="UP000051378">
    <property type="component" value="Unassembled WGS sequence"/>
</dbReference>
<dbReference type="CDD" id="cd07731">
    <property type="entry name" value="ComA-like_MBL-fold"/>
    <property type="match status" value="1"/>
</dbReference>
<keyword evidence="5 6" id="KW-0472">Membrane</keyword>
<dbReference type="InterPro" id="IPR036866">
    <property type="entry name" value="RibonucZ/Hydroxyglut_hydro"/>
</dbReference>
<dbReference type="GO" id="GO:0030420">
    <property type="term" value="P:establishment of competence for transformation"/>
    <property type="evidence" value="ECO:0007669"/>
    <property type="project" value="InterPro"/>
</dbReference>
<dbReference type="InterPro" id="IPR001279">
    <property type="entry name" value="Metallo-B-lactamas"/>
</dbReference>
<evidence type="ECO:0000256" key="4">
    <source>
        <dbReference type="ARBA" id="ARBA00022989"/>
    </source>
</evidence>
<dbReference type="STRING" id="1423744.FC86_GL000727"/>
<sequence>MLLTLVFALSSYHYLSISLFLMSLLWWLKKALKQSLIYLAILAVVLASYVLLYSHQITYQLPNNTKIVELYLDEVTFNQEADSFFGEGKLDSQKVLISGNKIEQLKNQKIAFKKLFIRSAELKPLTKATNIAEFDSQNYYQSSSIHYQLSIKDYRVVSPDTLILFNPISLIHQVRFELKKFYQQLPEPLNMLGFQLILGEKFKELSYDETFKKLGIIHIISISGLHVQVIAKLIEKLLYLLRIRRKQTKIITGLALIIFIFIGNEQVGLVRAVVSYWVALILANVFKVKLNPLDQLGLGFICHSLIDPLMITTIGGQLSYFLVLILILTQNMSYSKQAVYLNLTSLPLLLYYFYSYNIFTSLYNFMAIPLFDYIILPIVLLSFLYPLVPLVFDGIACLLIKLFDVLSYVGQLDYGMVNFGKPEFVIMMLLIGLTIASFTFERMKLGLVMTMVVMYSMAYILIHFPFYGQVTFVDVGQGDSIVLTTPIKRRVVMIDTGGRLSFGKTTNTKSIVEKITVPYLNAQGISKIDALFLSHQDDDHIGDLEPLLRSIKVTTVYYGVGMHRVTKFKSIMQRYSETTTFQALKAGDRREYGALDFSVLYPENPGMGENKDSLALLVRVQDKKWLFTGDLEKDQELAILKKYKNLKVDYLKLGHHGSRTSSSFEFLKQLNPGYAFISAGKNNRYHHPHQETISALSNLKIKYDGTHQYGMINVYFNKFGQWEKRRYQTNEEDYG</sequence>
<comment type="caution">
    <text evidence="8">The sequence shown here is derived from an EMBL/GenBank/DDBJ whole genome shotgun (WGS) entry which is preliminary data.</text>
</comment>
<keyword evidence="8" id="KW-0378">Hydrolase</keyword>
<feature type="transmembrane region" description="Helical" evidence="6">
    <location>
        <begin position="423"/>
        <end position="440"/>
    </location>
</feature>
<name>A0A0R2DP97_9LACO</name>
<reference evidence="8 9" key="1">
    <citation type="journal article" date="2015" name="Genome Announc.">
        <title>Expanding the biotechnology potential of lactobacilli through comparative genomics of 213 strains and associated genera.</title>
        <authorList>
            <person name="Sun Z."/>
            <person name="Harris H.M."/>
            <person name="McCann A."/>
            <person name="Guo C."/>
            <person name="Argimon S."/>
            <person name="Zhang W."/>
            <person name="Yang X."/>
            <person name="Jeffery I.B."/>
            <person name="Cooney J.C."/>
            <person name="Kagawa T.F."/>
            <person name="Liu W."/>
            <person name="Song Y."/>
            <person name="Salvetti E."/>
            <person name="Wrobel A."/>
            <person name="Rasinkangas P."/>
            <person name="Parkhill J."/>
            <person name="Rea M.C."/>
            <person name="O'Sullivan O."/>
            <person name="Ritari J."/>
            <person name="Douillard F.P."/>
            <person name="Paul Ross R."/>
            <person name="Yang R."/>
            <person name="Briner A.E."/>
            <person name="Felis G.E."/>
            <person name="de Vos W.M."/>
            <person name="Barrangou R."/>
            <person name="Klaenhammer T.R."/>
            <person name="Caufield P.W."/>
            <person name="Cui Y."/>
            <person name="Zhang H."/>
            <person name="O'Toole P.W."/>
        </authorList>
    </citation>
    <scope>NUCLEOTIDE SEQUENCE [LARGE SCALE GENOMIC DNA]</scope>
    <source>
        <strain evidence="8 9">DSM 23037</strain>
    </source>
</reference>
<dbReference type="SMART" id="SM00849">
    <property type="entry name" value="Lactamase_B"/>
    <property type="match status" value="1"/>
</dbReference>
<feature type="transmembrane region" description="Helical" evidence="6">
    <location>
        <begin position="378"/>
        <end position="403"/>
    </location>
</feature>
<dbReference type="InterPro" id="IPR004797">
    <property type="entry name" value="Competence_ComEC/Rec2"/>
</dbReference>
<dbReference type="AlphaFoldDB" id="A0A0R2DP97"/>
<feature type="transmembrane region" description="Helical" evidence="6">
    <location>
        <begin position="246"/>
        <end position="263"/>
    </location>
</feature>
<feature type="transmembrane region" description="Helical" evidence="6">
    <location>
        <begin position="447"/>
        <end position="467"/>
    </location>
</feature>
<comment type="subcellular location">
    <subcellularLocation>
        <location evidence="1">Cell membrane</location>
        <topology evidence="1">Multi-pass membrane protein</topology>
    </subcellularLocation>
</comment>
<feature type="transmembrane region" description="Helical" evidence="6">
    <location>
        <begin position="35"/>
        <end position="54"/>
    </location>
</feature>
<keyword evidence="9" id="KW-1185">Reference proteome</keyword>
<dbReference type="Pfam" id="PF03772">
    <property type="entry name" value="Competence"/>
    <property type="match status" value="1"/>
</dbReference>
<evidence type="ECO:0000256" key="1">
    <source>
        <dbReference type="ARBA" id="ARBA00004651"/>
    </source>
</evidence>
<dbReference type="GO" id="GO:0016787">
    <property type="term" value="F:hydrolase activity"/>
    <property type="evidence" value="ECO:0007669"/>
    <property type="project" value="UniProtKB-KW"/>
</dbReference>
<evidence type="ECO:0000256" key="5">
    <source>
        <dbReference type="ARBA" id="ARBA00023136"/>
    </source>
</evidence>
<keyword evidence="4 6" id="KW-1133">Transmembrane helix</keyword>
<dbReference type="SUPFAM" id="SSF56281">
    <property type="entry name" value="Metallo-hydrolase/oxidoreductase"/>
    <property type="match status" value="1"/>
</dbReference>
<dbReference type="GO" id="GO:0005886">
    <property type="term" value="C:plasma membrane"/>
    <property type="evidence" value="ECO:0007669"/>
    <property type="project" value="UniProtKB-SubCell"/>
</dbReference>
<protein>
    <submittedName>
        <fullName evidence="8">Metallo-beta-lactamase superfamily hydrolase</fullName>
    </submittedName>
</protein>
<evidence type="ECO:0000313" key="9">
    <source>
        <dbReference type="Proteomes" id="UP000051378"/>
    </source>
</evidence>
<dbReference type="InterPro" id="IPR035681">
    <property type="entry name" value="ComA-like_MBL"/>
</dbReference>
<feature type="domain" description="Metallo-beta-lactamase" evidence="7">
    <location>
        <begin position="477"/>
        <end position="681"/>
    </location>
</feature>
<accession>A0A0R2DP97</accession>